<name>A0A1I1J8N3_9CLOT</name>
<gene>
    <name evidence="1" type="ORF">SAMN05421842_103134</name>
</gene>
<dbReference type="EMBL" id="FOMG01000003">
    <property type="protein sequence ID" value="SFC41780.1"/>
    <property type="molecule type" value="Genomic_DNA"/>
</dbReference>
<keyword evidence="2" id="KW-1185">Reference proteome</keyword>
<proteinExistence type="predicted"/>
<organism evidence="1 2">
    <name type="scientific">Clostridium uliginosum</name>
    <dbReference type="NCBI Taxonomy" id="119641"/>
    <lineage>
        <taxon>Bacteria</taxon>
        <taxon>Bacillati</taxon>
        <taxon>Bacillota</taxon>
        <taxon>Clostridia</taxon>
        <taxon>Eubacteriales</taxon>
        <taxon>Clostridiaceae</taxon>
        <taxon>Clostridium</taxon>
    </lineage>
</organism>
<evidence type="ECO:0000313" key="2">
    <source>
        <dbReference type="Proteomes" id="UP000199263"/>
    </source>
</evidence>
<sequence length="46" mass="5202">MISNLGKEEIVCKAMKFILSDNYGNMAQIYADDTLLDNLIKYISSN</sequence>
<evidence type="ECO:0000313" key="1">
    <source>
        <dbReference type="EMBL" id="SFC41780.1"/>
    </source>
</evidence>
<protein>
    <submittedName>
        <fullName evidence="1">Uncharacterized protein</fullName>
    </submittedName>
</protein>
<dbReference type="AlphaFoldDB" id="A0A1I1J8N3"/>
<reference evidence="1 2" key="1">
    <citation type="submission" date="2016-10" db="EMBL/GenBank/DDBJ databases">
        <authorList>
            <person name="de Groot N.N."/>
        </authorList>
    </citation>
    <scope>NUCLEOTIDE SEQUENCE [LARGE SCALE GENOMIC DNA]</scope>
    <source>
        <strain evidence="1 2">DSM 12992</strain>
    </source>
</reference>
<accession>A0A1I1J8N3</accession>
<dbReference type="Proteomes" id="UP000199263">
    <property type="component" value="Unassembled WGS sequence"/>
</dbReference>